<feature type="transmembrane region" description="Helical" evidence="9">
    <location>
        <begin position="229"/>
        <end position="247"/>
    </location>
</feature>
<dbReference type="PROSITE" id="PS50262">
    <property type="entry name" value="G_PROTEIN_RECEP_F1_2"/>
    <property type="match status" value="1"/>
</dbReference>
<keyword evidence="7" id="KW-0675">Receptor</keyword>
<feature type="transmembrane region" description="Helical" evidence="9">
    <location>
        <begin position="204"/>
        <end position="223"/>
    </location>
</feature>
<proteinExistence type="inferred from homology"/>
<dbReference type="PANTHER" id="PTHR24243">
    <property type="entry name" value="G-PROTEIN COUPLED RECEPTOR"/>
    <property type="match status" value="1"/>
</dbReference>
<dbReference type="GO" id="GO:0004930">
    <property type="term" value="F:G protein-coupled receptor activity"/>
    <property type="evidence" value="ECO:0007669"/>
    <property type="project" value="UniProtKB-KW"/>
</dbReference>
<dbReference type="GO" id="GO:0005886">
    <property type="term" value="C:plasma membrane"/>
    <property type="evidence" value="ECO:0007669"/>
    <property type="project" value="TreeGrafter"/>
</dbReference>
<name>E2B755_HARSA</name>
<comment type="similarity">
    <text evidence="2">Belongs to the G-protein coupled receptor 1 family.</text>
</comment>
<keyword evidence="6 9" id="KW-0472">Membrane</keyword>
<evidence type="ECO:0000256" key="5">
    <source>
        <dbReference type="ARBA" id="ARBA00023040"/>
    </source>
</evidence>
<dbReference type="Proteomes" id="UP000008237">
    <property type="component" value="Unassembled WGS sequence"/>
</dbReference>
<dbReference type="EMBL" id="GL446109">
    <property type="protein sequence ID" value="EFN88486.1"/>
    <property type="molecule type" value="Genomic_DNA"/>
</dbReference>
<evidence type="ECO:0000256" key="2">
    <source>
        <dbReference type="ARBA" id="ARBA00010663"/>
    </source>
</evidence>
<evidence type="ECO:0000313" key="11">
    <source>
        <dbReference type="EMBL" id="EFN88486.1"/>
    </source>
</evidence>
<keyword evidence="5" id="KW-0297">G-protein coupled receptor</keyword>
<feature type="transmembrane region" description="Helical" evidence="9">
    <location>
        <begin position="387"/>
        <end position="406"/>
    </location>
</feature>
<dbReference type="OrthoDB" id="7701452at2759"/>
<feature type="transmembrane region" description="Helical" evidence="9">
    <location>
        <begin position="312"/>
        <end position="330"/>
    </location>
</feature>
<gene>
    <name evidence="11" type="ORF">EAI_02558</name>
</gene>
<evidence type="ECO:0000259" key="10">
    <source>
        <dbReference type="PROSITE" id="PS50262"/>
    </source>
</evidence>
<dbReference type="InterPro" id="IPR017452">
    <property type="entry name" value="GPCR_Rhodpsn_7TM"/>
</dbReference>
<dbReference type="InParanoid" id="E2B755"/>
<evidence type="ECO:0000256" key="7">
    <source>
        <dbReference type="ARBA" id="ARBA00023170"/>
    </source>
</evidence>
<keyword evidence="12" id="KW-1185">Reference proteome</keyword>
<dbReference type="AlphaFoldDB" id="E2B755"/>
<feature type="domain" description="G-protein coupled receptors family 1 profile" evidence="10">
    <location>
        <begin position="213"/>
        <end position="441"/>
    </location>
</feature>
<dbReference type="InterPro" id="IPR000276">
    <property type="entry name" value="GPCR_Rhodpsn"/>
</dbReference>
<protein>
    <recommendedName>
        <fullName evidence="10">G-protein coupled receptors family 1 profile domain-containing protein</fullName>
    </recommendedName>
</protein>
<sequence length="463" mass="53481">MAMRERLTPAVGRKRVHLRTKYRMLPSRARITLAVFRKNLPDWSCIKYESIDTKSNRSRALGSKHEAAAQEYLFSHNLTSEEYVGRRTSPEKNMSLIGQVEYSLTAAQRPRSQRVELVEVFALPIAKSLESVDYSEKKVQRRSSTAALCSTMLMNEYDLEDFHRYAEVKLLHKKLQLNDTYLNPTKMNTIIPIIPKPTRDIMDLVLLLLGCNLNVLLGLVILLNSSMRTTANCYIMSLVCSNLMILIEPFKQALRWIFDMHLRINLDYIFLVTFGTSVLTTVQLHIEAYVVICHQSSRLRAPLLKISTAVKGILFIWIMSVVLTCTELHLYKHYEKEVMYDICVSSTVMFLMFPCFIFVMLDSFILYDLITMRSIDGTWSSKDIERFLLLVSITVGFVFFMMPYRVARSLTLITSFCCSDLAIEVVYTMVKMYPTVLPITCFVMSEKFRRALEVGNARKWAEI</sequence>
<organism evidence="12">
    <name type="scientific">Harpegnathos saltator</name>
    <name type="common">Jerdon's jumping ant</name>
    <dbReference type="NCBI Taxonomy" id="610380"/>
    <lineage>
        <taxon>Eukaryota</taxon>
        <taxon>Metazoa</taxon>
        <taxon>Ecdysozoa</taxon>
        <taxon>Arthropoda</taxon>
        <taxon>Hexapoda</taxon>
        <taxon>Insecta</taxon>
        <taxon>Pterygota</taxon>
        <taxon>Neoptera</taxon>
        <taxon>Endopterygota</taxon>
        <taxon>Hymenoptera</taxon>
        <taxon>Apocrita</taxon>
        <taxon>Aculeata</taxon>
        <taxon>Formicoidea</taxon>
        <taxon>Formicidae</taxon>
        <taxon>Ponerinae</taxon>
        <taxon>Ponerini</taxon>
        <taxon>Harpegnathos</taxon>
    </lineage>
</organism>
<dbReference type="SUPFAM" id="SSF81321">
    <property type="entry name" value="Family A G protein-coupled receptor-like"/>
    <property type="match status" value="1"/>
</dbReference>
<keyword evidence="4 9" id="KW-1133">Transmembrane helix</keyword>
<reference evidence="11 12" key="1">
    <citation type="journal article" date="2010" name="Science">
        <title>Genomic comparison of the ants Camponotus floridanus and Harpegnathos saltator.</title>
        <authorList>
            <person name="Bonasio R."/>
            <person name="Zhang G."/>
            <person name="Ye C."/>
            <person name="Mutti N.S."/>
            <person name="Fang X."/>
            <person name="Qin N."/>
            <person name="Donahue G."/>
            <person name="Yang P."/>
            <person name="Li Q."/>
            <person name="Li C."/>
            <person name="Zhang P."/>
            <person name="Huang Z."/>
            <person name="Berger S.L."/>
            <person name="Reinberg D."/>
            <person name="Wang J."/>
            <person name="Liebig J."/>
        </authorList>
    </citation>
    <scope>NUCLEOTIDE SEQUENCE [LARGE SCALE GENOMIC DNA]</scope>
    <source>
        <strain evidence="11 12">R22 G/1</strain>
    </source>
</reference>
<comment type="subcellular location">
    <subcellularLocation>
        <location evidence="1">Membrane</location>
        <topology evidence="1">Multi-pass membrane protein</topology>
    </subcellularLocation>
</comment>
<dbReference type="Gene3D" id="1.20.1070.10">
    <property type="entry name" value="Rhodopsin 7-helix transmembrane proteins"/>
    <property type="match status" value="1"/>
</dbReference>
<feature type="transmembrane region" description="Helical" evidence="9">
    <location>
        <begin position="342"/>
        <end position="367"/>
    </location>
</feature>
<keyword evidence="3 9" id="KW-0812">Transmembrane</keyword>
<dbReference type="PANTHER" id="PTHR24243:SF233">
    <property type="entry name" value="THYROTROPIN-RELEASING HORMONE RECEPTOR"/>
    <property type="match status" value="1"/>
</dbReference>
<evidence type="ECO:0000256" key="4">
    <source>
        <dbReference type="ARBA" id="ARBA00022989"/>
    </source>
</evidence>
<feature type="transmembrane region" description="Helical" evidence="9">
    <location>
        <begin position="268"/>
        <end position="292"/>
    </location>
</feature>
<evidence type="ECO:0000256" key="8">
    <source>
        <dbReference type="ARBA" id="ARBA00023224"/>
    </source>
</evidence>
<evidence type="ECO:0000256" key="9">
    <source>
        <dbReference type="SAM" id="Phobius"/>
    </source>
</evidence>
<dbReference type="Pfam" id="PF00001">
    <property type="entry name" value="7tm_1"/>
    <property type="match status" value="1"/>
</dbReference>
<evidence type="ECO:0000256" key="3">
    <source>
        <dbReference type="ARBA" id="ARBA00022692"/>
    </source>
</evidence>
<keyword evidence="8" id="KW-0807">Transducer</keyword>
<evidence type="ECO:0000313" key="12">
    <source>
        <dbReference type="Proteomes" id="UP000008237"/>
    </source>
</evidence>
<evidence type="ECO:0000256" key="6">
    <source>
        <dbReference type="ARBA" id="ARBA00023136"/>
    </source>
</evidence>
<evidence type="ECO:0000256" key="1">
    <source>
        <dbReference type="ARBA" id="ARBA00004141"/>
    </source>
</evidence>
<accession>E2B755</accession>